<protein>
    <submittedName>
        <fullName evidence="1">Uncharacterized protein</fullName>
    </submittedName>
</protein>
<gene>
    <name evidence="1" type="ORF">OU419_16895</name>
</gene>
<dbReference type="RefSeq" id="WP_254473668.1">
    <property type="nucleotide sequence ID" value="NZ_CP113432.1"/>
</dbReference>
<organism evidence="1 2">
    <name type="scientific">Pseudomonas triclosanedens</name>
    <dbReference type="NCBI Taxonomy" id="2961893"/>
    <lineage>
        <taxon>Bacteria</taxon>
        <taxon>Pseudomonadati</taxon>
        <taxon>Pseudomonadota</taxon>
        <taxon>Gammaproteobacteria</taxon>
        <taxon>Pseudomonadales</taxon>
        <taxon>Pseudomonadaceae</taxon>
        <taxon>Pseudomonas</taxon>
    </lineage>
</organism>
<reference evidence="1" key="1">
    <citation type="submission" date="2022-11" db="EMBL/GenBank/DDBJ databases">
        <title>Pseudomonas triclosanedens sp. nov., a triclosan degrader isolated from activated sludge.</title>
        <authorList>
            <person name="Yin Y."/>
            <person name="Lu Z."/>
        </authorList>
    </citation>
    <scope>NUCLEOTIDE SEQUENCE</scope>
    <source>
        <strain evidence="1">ZM23</strain>
    </source>
</reference>
<evidence type="ECO:0000313" key="1">
    <source>
        <dbReference type="EMBL" id="WAI47453.1"/>
    </source>
</evidence>
<dbReference type="Proteomes" id="UP001163624">
    <property type="component" value="Chromosome"/>
</dbReference>
<evidence type="ECO:0000313" key="2">
    <source>
        <dbReference type="Proteomes" id="UP001163624"/>
    </source>
</evidence>
<name>A0ABY6ZRK4_9PSED</name>
<keyword evidence="2" id="KW-1185">Reference proteome</keyword>
<accession>A0ABY6ZRK4</accession>
<dbReference type="EMBL" id="CP113432">
    <property type="protein sequence ID" value="WAI47453.1"/>
    <property type="molecule type" value="Genomic_DNA"/>
</dbReference>
<sequence>MTMIQEPLKWRAKRNRDGDTIKDCWVTDAGYTVAVCRLPDTRYTVTRPGDAAPFAYLSTRDEVVAIIKADMAASEVPA</sequence>
<proteinExistence type="predicted"/>